<gene>
    <name evidence="1" type="ORF">AA409_0078</name>
</gene>
<evidence type="ECO:0000313" key="1">
    <source>
        <dbReference type="EMBL" id="ALF35392.1"/>
    </source>
</evidence>
<proteinExistence type="predicted"/>
<organism evidence="1">
    <name type="scientific">Enterobacter hormaechei</name>
    <dbReference type="NCBI Taxonomy" id="158836"/>
    <lineage>
        <taxon>Bacteria</taxon>
        <taxon>Pseudomonadati</taxon>
        <taxon>Pseudomonadota</taxon>
        <taxon>Gammaproteobacteria</taxon>
        <taxon>Enterobacterales</taxon>
        <taxon>Enterobacteriaceae</taxon>
        <taxon>Enterobacter</taxon>
        <taxon>Enterobacter cloacae complex</taxon>
    </lineage>
</organism>
<dbReference type="AlphaFoldDB" id="A0A0N9DZD2"/>
<protein>
    <submittedName>
        <fullName evidence="1">Uncharacterized protein</fullName>
    </submittedName>
</protein>
<keyword evidence="1" id="KW-0614">Plasmid</keyword>
<sequence>MTNSNKMTKDYRASVTIIVCPVRGNTAIHFCAIPSLQGSDCELWWPVVAGTSLHEAVEAIMVTNGIAINVTRVDKVRMQGRSTDYQVTYNRMQ</sequence>
<dbReference type="EMBL" id="KR822246">
    <property type="protein sequence ID" value="ALF35392.1"/>
    <property type="molecule type" value="Genomic_DNA"/>
</dbReference>
<geneLocation type="plasmid" evidence="1">
    <name>pEh1A</name>
</geneLocation>
<reference evidence="1" key="1">
    <citation type="journal article" date="2015" name="Antimicrob. Agents Chemother.">
        <title>Characterization of Tn3000, a new transposon possibly related with blaNDM-1 dissemination among Enterobacteriaceae in Brazil, Nepal, Morocco and India.</title>
        <authorList>
            <person name="Campos J.C."/>
            <person name="Sampaio J.L.M."/>
        </authorList>
    </citation>
    <scope>NUCLEOTIDE SEQUENCE</scope>
    <source>
        <strain evidence="1">E0083033-1</strain>
        <plasmid evidence="1">pEh1A</plasmid>
    </source>
</reference>
<accession>A0A0N9DZD2</accession>
<name>A0A0N9DZD2_9ENTR</name>